<dbReference type="EMBL" id="FUYR01000003">
    <property type="protein sequence ID" value="SKB82571.1"/>
    <property type="molecule type" value="Genomic_DNA"/>
</dbReference>
<dbReference type="GO" id="GO:0015562">
    <property type="term" value="F:efflux transmembrane transporter activity"/>
    <property type="evidence" value="ECO:0007669"/>
    <property type="project" value="InterPro"/>
</dbReference>
<dbReference type="Proteomes" id="UP000189981">
    <property type="component" value="Unassembled WGS sequence"/>
</dbReference>
<dbReference type="InterPro" id="IPR003423">
    <property type="entry name" value="OMP_efflux"/>
</dbReference>
<dbReference type="Pfam" id="PF02321">
    <property type="entry name" value="OEP"/>
    <property type="match status" value="1"/>
</dbReference>
<dbReference type="AlphaFoldDB" id="A0A1T5EF82"/>
<accession>A0A1T5EF82</accession>
<evidence type="ECO:0000313" key="3">
    <source>
        <dbReference type="EMBL" id="SKB82571.1"/>
    </source>
</evidence>
<evidence type="ECO:0000256" key="1">
    <source>
        <dbReference type="ARBA" id="ARBA00007613"/>
    </source>
</evidence>
<dbReference type="SUPFAM" id="SSF56954">
    <property type="entry name" value="Outer membrane efflux proteins (OEP)"/>
    <property type="match status" value="1"/>
</dbReference>
<protein>
    <submittedName>
        <fullName evidence="3">Outer membrane efflux protein</fullName>
    </submittedName>
</protein>
<dbReference type="STRING" id="572036.SAMN05661099_2950"/>
<name>A0A1T5EF82_9SPHI</name>
<feature type="signal peptide" evidence="2">
    <location>
        <begin position="1"/>
        <end position="22"/>
    </location>
</feature>
<comment type="similarity">
    <text evidence="1">Belongs to the outer membrane factor (OMF) (TC 1.B.17) family.</text>
</comment>
<feature type="chain" id="PRO_5012368934" evidence="2">
    <location>
        <begin position="23"/>
        <end position="224"/>
    </location>
</feature>
<keyword evidence="2" id="KW-0732">Signal</keyword>
<keyword evidence="4" id="KW-1185">Reference proteome</keyword>
<dbReference type="RefSeq" id="WP_079703462.1">
    <property type="nucleotide sequence ID" value="NZ_FUYR01000003.1"/>
</dbReference>
<reference evidence="4" key="1">
    <citation type="submission" date="2017-02" db="EMBL/GenBank/DDBJ databases">
        <authorList>
            <person name="Varghese N."/>
            <person name="Submissions S."/>
        </authorList>
    </citation>
    <scope>NUCLEOTIDE SEQUENCE [LARGE SCALE GENOMIC DNA]</scope>
    <source>
        <strain evidence="4">DSM 22385</strain>
    </source>
</reference>
<dbReference type="OrthoDB" id="793488at2"/>
<proteinExistence type="inferred from homology"/>
<sequence length="224" mass="25833">MSKHYTLLLILFVLYSSNVCKAQETITDYSTVYLEKLIATAKENYPRINAYKARIDIANANISKEQLSWLDAFSFTYVYKPKNTLDLNNPIIFDGYQAGVSFNLSSVLQKPANVKQAKLERKIAEYDQQEYYLTIESEVKRRYFAYLQQLNALKLQSKLVSDIQNVSRDIRTKYEKGEINFDSYTLGQNSLSTAMQNKIAIESNFLSAKALLEELLNKKLEEVL</sequence>
<organism evidence="3 4">
    <name type="scientific">Daejeonella lutea</name>
    <dbReference type="NCBI Taxonomy" id="572036"/>
    <lineage>
        <taxon>Bacteria</taxon>
        <taxon>Pseudomonadati</taxon>
        <taxon>Bacteroidota</taxon>
        <taxon>Sphingobacteriia</taxon>
        <taxon>Sphingobacteriales</taxon>
        <taxon>Sphingobacteriaceae</taxon>
        <taxon>Daejeonella</taxon>
    </lineage>
</organism>
<evidence type="ECO:0000313" key="4">
    <source>
        <dbReference type="Proteomes" id="UP000189981"/>
    </source>
</evidence>
<gene>
    <name evidence="3" type="ORF">SAMN05661099_2950</name>
</gene>
<dbReference type="Gene3D" id="1.20.1600.10">
    <property type="entry name" value="Outer membrane efflux proteins (OEP)"/>
    <property type="match status" value="1"/>
</dbReference>
<evidence type="ECO:0000256" key="2">
    <source>
        <dbReference type="SAM" id="SignalP"/>
    </source>
</evidence>